<dbReference type="RefSeq" id="WP_422862693.1">
    <property type="nucleotide sequence ID" value="NZ_JAMSKV010000001.1"/>
</dbReference>
<dbReference type="Proteomes" id="UP001524587">
    <property type="component" value="Unassembled WGS sequence"/>
</dbReference>
<feature type="region of interest" description="Disordered" evidence="1">
    <location>
        <begin position="71"/>
        <end position="93"/>
    </location>
</feature>
<keyword evidence="3" id="KW-1185">Reference proteome</keyword>
<accession>A0ABT1W322</accession>
<name>A0ABT1W322_9PROT</name>
<reference evidence="2 3" key="1">
    <citation type="submission" date="2022-06" db="EMBL/GenBank/DDBJ databases">
        <title>Endosaccharibacter gen. nov., sp. nov., endophytic bacteria isolated from sugarcane.</title>
        <authorList>
            <person name="Pitiwittayakul N."/>
            <person name="Yukphan P."/>
            <person name="Charoenyingcharoen P."/>
            <person name="Tanasupawat S."/>
        </authorList>
    </citation>
    <scope>NUCLEOTIDE SEQUENCE [LARGE SCALE GENOMIC DNA]</scope>
    <source>
        <strain evidence="2 3">KSS8</strain>
    </source>
</reference>
<sequence length="93" mass="10386">MNRLEQSVHLVLLALERDRQFAQVEEPFAGLLVPALRRGLQLAAERLQRLHGLLRLPLQLSELLLDRLHVHDTSPFPDGEPSTHAGAGQAEPD</sequence>
<dbReference type="EMBL" id="JAMSKV010000001">
    <property type="protein sequence ID" value="MCQ8277259.1"/>
    <property type="molecule type" value="Genomic_DNA"/>
</dbReference>
<comment type="caution">
    <text evidence="2">The sequence shown here is derived from an EMBL/GenBank/DDBJ whole genome shotgun (WGS) entry which is preliminary data.</text>
</comment>
<evidence type="ECO:0000313" key="3">
    <source>
        <dbReference type="Proteomes" id="UP001524587"/>
    </source>
</evidence>
<gene>
    <name evidence="2" type="ORF">NFI95_02190</name>
</gene>
<evidence type="ECO:0008006" key="4">
    <source>
        <dbReference type="Google" id="ProtNLM"/>
    </source>
</evidence>
<proteinExistence type="predicted"/>
<evidence type="ECO:0000313" key="2">
    <source>
        <dbReference type="EMBL" id="MCQ8277259.1"/>
    </source>
</evidence>
<evidence type="ECO:0000256" key="1">
    <source>
        <dbReference type="SAM" id="MobiDB-lite"/>
    </source>
</evidence>
<protein>
    <recommendedName>
        <fullName evidence="4">Secreted protein</fullName>
    </recommendedName>
</protein>
<organism evidence="2 3">
    <name type="scientific">Endosaccharibacter trunci</name>
    <dbReference type="NCBI Taxonomy" id="2812733"/>
    <lineage>
        <taxon>Bacteria</taxon>
        <taxon>Pseudomonadati</taxon>
        <taxon>Pseudomonadota</taxon>
        <taxon>Alphaproteobacteria</taxon>
        <taxon>Acetobacterales</taxon>
        <taxon>Acetobacteraceae</taxon>
        <taxon>Endosaccharibacter</taxon>
    </lineage>
</organism>